<accession>A0A1V0SJV6</accession>
<gene>
    <name evidence="1" type="ORF">Klosneuvirus_3_86</name>
</gene>
<sequence length="374" mass="43629">MGKQLSQEQFIIKVTKVHGNRYDYSLVIYTSSKQKIIIICKKHGQFIQRASNHLFGQNCPTCVIEEMSETQNDFINKAIEKHGTLYDYSLINYVNQETKVLIICKKHKFKFMQKPGHHLNGQGCPTCGTESAVNKKTKSTNEYIKEAKQVHGDIYDYSETIYKHYLIKIKIICKKHGIFETIPGAHLQGSDCPTCVTESKTKTTEEFIKEAIELHGDRYDYSCTIYINALTKLDIKCKKHGIFKQIPNMHVKQKRGCPKCPYNGFSQKQLDWLNYIAKRDNIYIQHAMNDGEFRIGKYLVDGFCKETNTVYEFHGDFFHGNPKFYKPFDINPLTKKMYGDLYITTLEKAVYIMNQGYILIMIWEYDWDQLVKTL</sequence>
<reference evidence="1" key="1">
    <citation type="journal article" date="2017" name="Science">
        <title>Giant viruses with an expanded complement of translation system components.</title>
        <authorList>
            <person name="Schulz F."/>
            <person name="Yutin N."/>
            <person name="Ivanova N.N."/>
            <person name="Ortega D.R."/>
            <person name="Lee T.K."/>
            <person name="Vierheilig J."/>
            <person name="Daims H."/>
            <person name="Horn M."/>
            <person name="Wagner M."/>
            <person name="Jensen G.J."/>
            <person name="Kyrpides N.C."/>
            <person name="Koonin E.V."/>
            <person name="Woyke T."/>
        </authorList>
    </citation>
    <scope>NUCLEOTIDE SEQUENCE</scope>
    <source>
        <strain evidence="1">KNV1</strain>
    </source>
</reference>
<dbReference type="EMBL" id="KY684110">
    <property type="protein sequence ID" value="ARF11951.1"/>
    <property type="molecule type" value="Genomic_DNA"/>
</dbReference>
<organism evidence="1">
    <name type="scientific">Klosneuvirus KNV1</name>
    <dbReference type="NCBI Taxonomy" id="1977640"/>
    <lineage>
        <taxon>Viruses</taxon>
        <taxon>Varidnaviria</taxon>
        <taxon>Bamfordvirae</taxon>
        <taxon>Nucleocytoviricota</taxon>
        <taxon>Megaviricetes</taxon>
        <taxon>Imitervirales</taxon>
        <taxon>Mimiviridae</taxon>
        <taxon>Klosneuvirinae</taxon>
        <taxon>Klosneuvirus</taxon>
    </lineage>
</organism>
<proteinExistence type="predicted"/>
<name>A0A1V0SJV6_9VIRU</name>
<protein>
    <submittedName>
        <fullName evidence="1">Uncharacterized protein</fullName>
    </submittedName>
</protein>
<evidence type="ECO:0000313" key="1">
    <source>
        <dbReference type="EMBL" id="ARF11951.1"/>
    </source>
</evidence>